<dbReference type="EMBL" id="JACHGV010000001">
    <property type="protein sequence ID" value="MBB6074599.1"/>
    <property type="molecule type" value="Genomic_DNA"/>
</dbReference>
<dbReference type="Gene3D" id="3.40.50.11980">
    <property type="match status" value="1"/>
</dbReference>
<reference evidence="3 4" key="1">
    <citation type="submission" date="2020-08" db="EMBL/GenBank/DDBJ databases">
        <title>Genomic Encyclopedia of Type Strains, Phase IV (KMG-IV): sequencing the most valuable type-strain genomes for metagenomic binning, comparative biology and taxonomic classification.</title>
        <authorList>
            <person name="Goeker M."/>
        </authorList>
    </citation>
    <scope>NUCLEOTIDE SEQUENCE [LARGE SCALE GENOMIC DNA]</scope>
    <source>
        <strain evidence="3 4">DSM 43350</strain>
    </source>
</reference>
<comment type="caution">
    <text evidence="3">The sequence shown here is derived from an EMBL/GenBank/DDBJ whole genome shotgun (WGS) entry which is preliminary data.</text>
</comment>
<feature type="domain" description="RNase NYN" evidence="2">
    <location>
        <begin position="139"/>
        <end position="240"/>
    </location>
</feature>
<feature type="region of interest" description="Disordered" evidence="1">
    <location>
        <begin position="102"/>
        <end position="138"/>
    </location>
</feature>
<sequence length="265" mass="29172">MRGASKVVLEIVEGDGERAADDERTFPLARLELPVPQPNAEPSSNVFDVDYHYDRSGILKVHATARHTGTVMLDEELDCFGPDGTPIAQGADRELERLLRRIDEPAPRPASSAPPETGASRTEPETWEEPAGEGAPALVVDGRGIMTAGRSAASPRPPSMRLLGSALHEIRRRYAQHHVVAVIGTDLVDLVEYDEQELLERAVQEGLIVTVPSASPQAVLSVAQQLNAVVVSMDDLRRLRLPYPWAAEKERFVKLARVERHWVFT</sequence>
<protein>
    <recommendedName>
        <fullName evidence="2">RNase NYN domain-containing protein</fullName>
    </recommendedName>
</protein>
<organism evidence="3 4">
    <name type="scientific">Streptomyces paradoxus</name>
    <dbReference type="NCBI Taxonomy" id="66375"/>
    <lineage>
        <taxon>Bacteria</taxon>
        <taxon>Bacillati</taxon>
        <taxon>Actinomycetota</taxon>
        <taxon>Actinomycetes</taxon>
        <taxon>Kitasatosporales</taxon>
        <taxon>Streptomycetaceae</taxon>
        <taxon>Streptomyces</taxon>
    </lineage>
</organism>
<name>A0A7W9WF19_9ACTN</name>
<keyword evidence="4" id="KW-1185">Reference proteome</keyword>
<dbReference type="InterPro" id="IPR029047">
    <property type="entry name" value="HSP70_peptide-bd_sf"/>
</dbReference>
<evidence type="ECO:0000259" key="2">
    <source>
        <dbReference type="Pfam" id="PF11977"/>
    </source>
</evidence>
<dbReference type="Gene3D" id="2.60.34.10">
    <property type="entry name" value="Substrate Binding Domain Of DNAk, Chain A, domain 1"/>
    <property type="match status" value="1"/>
</dbReference>
<dbReference type="InterPro" id="IPR021869">
    <property type="entry name" value="RNase_Zc3h12_NYN"/>
</dbReference>
<dbReference type="Pfam" id="PF11977">
    <property type="entry name" value="RNase_Zc3h12a"/>
    <property type="match status" value="1"/>
</dbReference>
<evidence type="ECO:0000313" key="3">
    <source>
        <dbReference type="EMBL" id="MBB6074599.1"/>
    </source>
</evidence>
<evidence type="ECO:0000256" key="1">
    <source>
        <dbReference type="SAM" id="MobiDB-lite"/>
    </source>
</evidence>
<gene>
    <name evidence="3" type="ORF">HNR57_000483</name>
</gene>
<evidence type="ECO:0000313" key="4">
    <source>
        <dbReference type="Proteomes" id="UP000591537"/>
    </source>
</evidence>
<dbReference type="AlphaFoldDB" id="A0A7W9WF19"/>
<proteinExistence type="predicted"/>
<accession>A0A7W9WF19</accession>
<dbReference type="Proteomes" id="UP000591537">
    <property type="component" value="Unassembled WGS sequence"/>
</dbReference>